<dbReference type="RefSeq" id="WP_344083643.1">
    <property type="nucleotide sequence ID" value="NZ_BAAALS010000019.1"/>
</dbReference>
<comment type="caution">
    <text evidence="2">The sequence shown here is derived from an EMBL/GenBank/DDBJ whole genome shotgun (WGS) entry which is preliminary data.</text>
</comment>
<dbReference type="Pfam" id="PF00085">
    <property type="entry name" value="Thioredoxin"/>
    <property type="match status" value="1"/>
</dbReference>
<name>A0ABP4WVC9_9ACTN</name>
<evidence type="ECO:0000313" key="3">
    <source>
        <dbReference type="Proteomes" id="UP001500655"/>
    </source>
</evidence>
<dbReference type="SUPFAM" id="SSF52833">
    <property type="entry name" value="Thioredoxin-like"/>
    <property type="match status" value="1"/>
</dbReference>
<proteinExistence type="predicted"/>
<keyword evidence="3" id="KW-1185">Reference proteome</keyword>
<organism evidence="2 3">
    <name type="scientific">Luedemannella helvata</name>
    <dbReference type="NCBI Taxonomy" id="349315"/>
    <lineage>
        <taxon>Bacteria</taxon>
        <taxon>Bacillati</taxon>
        <taxon>Actinomycetota</taxon>
        <taxon>Actinomycetes</taxon>
        <taxon>Micromonosporales</taxon>
        <taxon>Micromonosporaceae</taxon>
        <taxon>Luedemannella</taxon>
    </lineage>
</organism>
<dbReference type="InterPro" id="IPR013766">
    <property type="entry name" value="Thioredoxin_domain"/>
</dbReference>
<accession>A0ABP4WVC9</accession>
<dbReference type="Proteomes" id="UP001500655">
    <property type="component" value="Unassembled WGS sequence"/>
</dbReference>
<feature type="domain" description="Thioredoxin" evidence="1">
    <location>
        <begin position="33"/>
        <end position="147"/>
    </location>
</feature>
<protein>
    <submittedName>
        <fullName evidence="2">Thioredoxin family protein</fullName>
    </submittedName>
</protein>
<sequence length="147" mass="15370">MQSLSGALVALAVLVAATAVGFAWRKRNGRFTEQAPASAPDEAVVPPALRDALELPPGTPVTLLQFSSAFCAPCRATRVICADVARTVPGVAHVEVDAESHLEAVRALDVRRTPTVLIIDDAGRIRRRASGAPTKAQLLAALAEVKA</sequence>
<dbReference type="InterPro" id="IPR036249">
    <property type="entry name" value="Thioredoxin-like_sf"/>
</dbReference>
<dbReference type="CDD" id="cd02947">
    <property type="entry name" value="TRX_family"/>
    <property type="match status" value="1"/>
</dbReference>
<dbReference type="Gene3D" id="3.40.30.10">
    <property type="entry name" value="Glutaredoxin"/>
    <property type="match status" value="1"/>
</dbReference>
<reference evidence="3" key="1">
    <citation type="journal article" date="2019" name="Int. J. Syst. Evol. Microbiol.">
        <title>The Global Catalogue of Microorganisms (GCM) 10K type strain sequencing project: providing services to taxonomists for standard genome sequencing and annotation.</title>
        <authorList>
            <consortium name="The Broad Institute Genomics Platform"/>
            <consortium name="The Broad Institute Genome Sequencing Center for Infectious Disease"/>
            <person name="Wu L."/>
            <person name="Ma J."/>
        </authorList>
    </citation>
    <scope>NUCLEOTIDE SEQUENCE [LARGE SCALE GENOMIC DNA]</scope>
    <source>
        <strain evidence="3">JCM 13249</strain>
    </source>
</reference>
<dbReference type="EMBL" id="BAAALS010000019">
    <property type="protein sequence ID" value="GAA1763749.1"/>
    <property type="molecule type" value="Genomic_DNA"/>
</dbReference>
<dbReference type="PROSITE" id="PS51352">
    <property type="entry name" value="THIOREDOXIN_2"/>
    <property type="match status" value="1"/>
</dbReference>
<evidence type="ECO:0000259" key="1">
    <source>
        <dbReference type="PROSITE" id="PS51352"/>
    </source>
</evidence>
<gene>
    <name evidence="2" type="ORF">GCM10009681_38540</name>
</gene>
<evidence type="ECO:0000313" key="2">
    <source>
        <dbReference type="EMBL" id="GAA1763749.1"/>
    </source>
</evidence>